<keyword evidence="2" id="KW-1185">Reference proteome</keyword>
<sequence>QTATLILPLIHGQVPVPENQGQPRVIPTCNDDVLYQPQRTTQLQQGLRYPKLTSDDPLLLHALELAVVMHAEKWRGFCENKSWSDTCGTAGRSPFRTRMPCTLMLVGGATLRPVIFDVSSSLCDRASVWLVLRQASISKRTTIRSLSSPVQFFQCSPARN</sequence>
<organism evidence="1 2">
    <name type="scientific">Mycena citricolor</name>
    <dbReference type="NCBI Taxonomy" id="2018698"/>
    <lineage>
        <taxon>Eukaryota</taxon>
        <taxon>Fungi</taxon>
        <taxon>Dikarya</taxon>
        <taxon>Basidiomycota</taxon>
        <taxon>Agaricomycotina</taxon>
        <taxon>Agaricomycetes</taxon>
        <taxon>Agaricomycetidae</taxon>
        <taxon>Agaricales</taxon>
        <taxon>Marasmiineae</taxon>
        <taxon>Mycenaceae</taxon>
        <taxon>Mycena</taxon>
    </lineage>
</organism>
<accession>A0AAD2Q2Z9</accession>
<comment type="caution">
    <text evidence="1">The sequence shown here is derived from an EMBL/GenBank/DDBJ whole genome shotgun (WGS) entry which is preliminary data.</text>
</comment>
<dbReference type="EMBL" id="CAVNYO010000166">
    <property type="protein sequence ID" value="CAK5270385.1"/>
    <property type="molecule type" value="Genomic_DNA"/>
</dbReference>
<dbReference type="AlphaFoldDB" id="A0AAD2Q2Z9"/>
<protein>
    <submittedName>
        <fullName evidence="1">Uncharacterized protein</fullName>
    </submittedName>
</protein>
<reference evidence="1" key="1">
    <citation type="submission" date="2023-11" db="EMBL/GenBank/DDBJ databases">
        <authorList>
            <person name="De Vega J J."/>
            <person name="De Vega J J."/>
        </authorList>
    </citation>
    <scope>NUCLEOTIDE SEQUENCE</scope>
</reference>
<dbReference type="Proteomes" id="UP001295794">
    <property type="component" value="Unassembled WGS sequence"/>
</dbReference>
<name>A0AAD2Q2Z9_9AGAR</name>
<evidence type="ECO:0000313" key="2">
    <source>
        <dbReference type="Proteomes" id="UP001295794"/>
    </source>
</evidence>
<evidence type="ECO:0000313" key="1">
    <source>
        <dbReference type="EMBL" id="CAK5270385.1"/>
    </source>
</evidence>
<proteinExistence type="predicted"/>
<feature type="non-terminal residue" evidence="1">
    <location>
        <position position="1"/>
    </location>
</feature>
<gene>
    <name evidence="1" type="ORF">MYCIT1_LOCUS14758</name>
</gene>